<reference evidence="2" key="1">
    <citation type="submission" date="2014-09" db="EMBL/GenBank/DDBJ databases">
        <authorList>
            <person name="Magalhaes I.L.F."/>
            <person name="Oliveira U."/>
            <person name="Santos F.R."/>
            <person name="Vidigal T.H.D.A."/>
            <person name="Brescovit A.D."/>
            <person name="Santos A.J."/>
        </authorList>
    </citation>
    <scope>NUCLEOTIDE SEQUENCE</scope>
    <source>
        <tissue evidence="2">Shoot tissue taken approximately 20 cm above the soil surface</tissue>
    </source>
</reference>
<evidence type="ECO:0000313" key="2">
    <source>
        <dbReference type="EMBL" id="JAD27856.1"/>
    </source>
</evidence>
<accession>A0A0A8YP70</accession>
<dbReference type="AlphaFoldDB" id="A0A0A8YP70"/>
<feature type="compositionally biased region" description="Basic and acidic residues" evidence="1">
    <location>
        <begin position="136"/>
        <end position="152"/>
    </location>
</feature>
<protein>
    <submittedName>
        <fullName evidence="2">Uncharacterized protein</fullName>
    </submittedName>
</protein>
<feature type="region of interest" description="Disordered" evidence="1">
    <location>
        <begin position="125"/>
        <end position="160"/>
    </location>
</feature>
<organism evidence="2">
    <name type="scientific">Arundo donax</name>
    <name type="common">Giant reed</name>
    <name type="synonym">Donax arundinaceus</name>
    <dbReference type="NCBI Taxonomy" id="35708"/>
    <lineage>
        <taxon>Eukaryota</taxon>
        <taxon>Viridiplantae</taxon>
        <taxon>Streptophyta</taxon>
        <taxon>Embryophyta</taxon>
        <taxon>Tracheophyta</taxon>
        <taxon>Spermatophyta</taxon>
        <taxon>Magnoliopsida</taxon>
        <taxon>Liliopsida</taxon>
        <taxon>Poales</taxon>
        <taxon>Poaceae</taxon>
        <taxon>PACMAD clade</taxon>
        <taxon>Arundinoideae</taxon>
        <taxon>Arundineae</taxon>
        <taxon>Arundo</taxon>
    </lineage>
</organism>
<name>A0A0A8YP70_ARUDO</name>
<proteinExistence type="predicted"/>
<sequence>MLSNVINNSFSTMSHQVIQNNQTLVNMPPIFTSVIDPLPHNIHDHLVLMIVLGCLSNVSQERSMWAPWLVACCIKNLLFYSGHLEDLLIHLSFYVPDRLIEHFLHGSLSNLSSLLRPALCSPPRLETRGGRQAGGADRRGAPRGDARRRESKGIPLDGGRRGMGGEAVAVVRRSRALPLAFLFLLPS</sequence>
<evidence type="ECO:0000256" key="1">
    <source>
        <dbReference type="SAM" id="MobiDB-lite"/>
    </source>
</evidence>
<reference evidence="2" key="2">
    <citation type="journal article" date="2015" name="Data Brief">
        <title>Shoot transcriptome of the giant reed, Arundo donax.</title>
        <authorList>
            <person name="Barrero R.A."/>
            <person name="Guerrero F.D."/>
            <person name="Moolhuijzen P."/>
            <person name="Goolsby J.A."/>
            <person name="Tidwell J."/>
            <person name="Bellgard S.E."/>
            <person name="Bellgard M.I."/>
        </authorList>
    </citation>
    <scope>NUCLEOTIDE SEQUENCE</scope>
    <source>
        <tissue evidence="2">Shoot tissue taken approximately 20 cm above the soil surface</tissue>
    </source>
</reference>
<dbReference type="EMBL" id="GBRH01270039">
    <property type="protein sequence ID" value="JAD27856.1"/>
    <property type="molecule type" value="Transcribed_RNA"/>
</dbReference>